<keyword evidence="2 6" id="KW-0819">tRNA processing</keyword>
<dbReference type="GO" id="GO:0032267">
    <property type="term" value="F:tRNA(Ile)-lysidine synthase activity"/>
    <property type="evidence" value="ECO:0007669"/>
    <property type="project" value="UniProtKB-EC"/>
</dbReference>
<comment type="caution">
    <text evidence="8">The sequence shown here is derived from an EMBL/GenBank/DDBJ whole genome shotgun (WGS) entry which is preliminary data.</text>
</comment>
<sequence length="377" mass="40571">MAYSSILKHMLGEVRACLEAEGITRQSRKFLEHGHHPAGQDSPLVMVACSGGRDSIALASLAHTVCGMLGVRCGAVVIDHGLFEASAALTRTVVERCHGMGLSPVVDRRIQVLPGGKGVEAAAREARYSAICDTAGKEQAALVLLAHTADDQAETVLMGLLRGGGLSALAGMPRSMNRDGVRFARPLLDCTRRQTTQACRDLHLEWWDDPSNGEGVGTRLSAEYPLRSRVRHDLIPMIEEFWGSDIVTQLAIGAKSARSDQDYLERRVDELMDAAVTLHDGTAIGEASPTEDASAGEVALSVDAKALEREHPSIRLRILSRSLESLGLAPARRHVEAMDNLVVKWHGQGPIVINGGYSALRRGHVILICKDGGHANR</sequence>
<dbReference type="SUPFAM" id="SSF82829">
    <property type="entry name" value="MesJ substrate recognition domain-like"/>
    <property type="match status" value="1"/>
</dbReference>
<evidence type="ECO:0000259" key="7">
    <source>
        <dbReference type="Pfam" id="PF01171"/>
    </source>
</evidence>
<comment type="subcellular location">
    <subcellularLocation>
        <location evidence="6">Cytoplasm</location>
    </subcellularLocation>
</comment>
<evidence type="ECO:0000256" key="6">
    <source>
        <dbReference type="HAMAP-Rule" id="MF_01161"/>
    </source>
</evidence>
<dbReference type="InterPro" id="IPR012795">
    <property type="entry name" value="tRNA_Ile_lys_synt_N"/>
</dbReference>
<organism evidence="8 9">
    <name type="scientific">Bifidobacterium crudilactis</name>
    <dbReference type="NCBI Taxonomy" id="327277"/>
    <lineage>
        <taxon>Bacteria</taxon>
        <taxon>Bacillati</taxon>
        <taxon>Actinomycetota</taxon>
        <taxon>Actinomycetes</taxon>
        <taxon>Bifidobacteriales</taxon>
        <taxon>Bifidobacteriaceae</taxon>
        <taxon>Bifidobacterium</taxon>
    </lineage>
</organism>
<feature type="domain" description="tRNA(Ile)-lysidine/2-thiocytidine synthase N-terminal" evidence="7">
    <location>
        <begin position="45"/>
        <end position="214"/>
    </location>
</feature>
<evidence type="ECO:0000256" key="5">
    <source>
        <dbReference type="ARBA" id="ARBA00048539"/>
    </source>
</evidence>
<keyword evidence="6" id="KW-0963">Cytoplasm</keyword>
<dbReference type="PANTHER" id="PTHR43033">
    <property type="entry name" value="TRNA(ILE)-LYSIDINE SYNTHASE-RELATED"/>
    <property type="match status" value="1"/>
</dbReference>
<dbReference type="EC" id="6.3.4.19" evidence="6"/>
<dbReference type="CDD" id="cd01992">
    <property type="entry name" value="TilS_N"/>
    <property type="match status" value="1"/>
</dbReference>
<dbReference type="Gene3D" id="3.40.50.620">
    <property type="entry name" value="HUPs"/>
    <property type="match status" value="1"/>
</dbReference>
<dbReference type="GO" id="GO:0006400">
    <property type="term" value="P:tRNA modification"/>
    <property type="evidence" value="ECO:0007669"/>
    <property type="project" value="UniProtKB-UniRule"/>
</dbReference>
<dbReference type="GO" id="GO:0005737">
    <property type="term" value="C:cytoplasm"/>
    <property type="evidence" value="ECO:0007669"/>
    <property type="project" value="UniProtKB-SubCell"/>
</dbReference>
<dbReference type="SUPFAM" id="SSF52402">
    <property type="entry name" value="Adenine nucleotide alpha hydrolases-like"/>
    <property type="match status" value="1"/>
</dbReference>
<comment type="catalytic activity">
    <reaction evidence="5 6">
        <text>cytidine(34) in tRNA(Ile2) + L-lysine + ATP = lysidine(34) in tRNA(Ile2) + AMP + diphosphate + H(+)</text>
        <dbReference type="Rhea" id="RHEA:43744"/>
        <dbReference type="Rhea" id="RHEA-COMP:10625"/>
        <dbReference type="Rhea" id="RHEA-COMP:10670"/>
        <dbReference type="ChEBI" id="CHEBI:15378"/>
        <dbReference type="ChEBI" id="CHEBI:30616"/>
        <dbReference type="ChEBI" id="CHEBI:32551"/>
        <dbReference type="ChEBI" id="CHEBI:33019"/>
        <dbReference type="ChEBI" id="CHEBI:82748"/>
        <dbReference type="ChEBI" id="CHEBI:83665"/>
        <dbReference type="ChEBI" id="CHEBI:456215"/>
        <dbReference type="EC" id="6.3.4.19"/>
    </reaction>
</comment>
<dbReference type="PANTHER" id="PTHR43033:SF1">
    <property type="entry name" value="TRNA(ILE)-LYSIDINE SYNTHASE-RELATED"/>
    <property type="match status" value="1"/>
</dbReference>
<evidence type="ECO:0000256" key="3">
    <source>
        <dbReference type="ARBA" id="ARBA00022741"/>
    </source>
</evidence>
<dbReference type="AlphaFoldDB" id="A0A971ICZ7"/>
<comment type="function">
    <text evidence="6">Ligates lysine onto the cytidine present at position 34 of the AUA codon-specific tRNA(Ile) that contains the anticodon CAU, in an ATP-dependent manner. Cytidine is converted to lysidine, thus changing the amino acid specificity of the tRNA from methionine to isoleucine.</text>
</comment>
<dbReference type="HAMAP" id="MF_01161">
    <property type="entry name" value="tRNA_Ile_lys_synt"/>
    <property type="match status" value="1"/>
</dbReference>
<dbReference type="Proteomes" id="UP000767327">
    <property type="component" value="Unassembled WGS sequence"/>
</dbReference>
<dbReference type="RefSeq" id="WP_273173406.1">
    <property type="nucleotide sequence ID" value="NZ_JAAXZR010000019.1"/>
</dbReference>
<dbReference type="InterPro" id="IPR012094">
    <property type="entry name" value="tRNA_Ile_lys_synt"/>
</dbReference>
<dbReference type="EMBL" id="JAAXZR010000019">
    <property type="protein sequence ID" value="NLT79538.1"/>
    <property type="molecule type" value="Genomic_DNA"/>
</dbReference>
<evidence type="ECO:0000256" key="4">
    <source>
        <dbReference type="ARBA" id="ARBA00022840"/>
    </source>
</evidence>
<evidence type="ECO:0000313" key="8">
    <source>
        <dbReference type="EMBL" id="NLT79538.1"/>
    </source>
</evidence>
<dbReference type="InterPro" id="IPR011063">
    <property type="entry name" value="TilS/TtcA_N"/>
</dbReference>
<dbReference type="GO" id="GO:0005524">
    <property type="term" value="F:ATP binding"/>
    <property type="evidence" value="ECO:0007669"/>
    <property type="project" value="UniProtKB-UniRule"/>
</dbReference>
<proteinExistence type="inferred from homology"/>
<protein>
    <recommendedName>
        <fullName evidence="6">tRNA(Ile)-lysidine synthase</fullName>
        <ecNumber evidence="6">6.3.4.19</ecNumber>
    </recommendedName>
    <alternativeName>
        <fullName evidence="6">tRNA(Ile)-2-lysyl-cytidine synthase</fullName>
    </alternativeName>
    <alternativeName>
        <fullName evidence="6">tRNA(Ile)-lysidine synthetase</fullName>
    </alternativeName>
</protein>
<keyword evidence="3 6" id="KW-0547">Nucleotide-binding</keyword>
<evidence type="ECO:0000256" key="2">
    <source>
        <dbReference type="ARBA" id="ARBA00022694"/>
    </source>
</evidence>
<dbReference type="Pfam" id="PF01171">
    <property type="entry name" value="ATP_bind_3"/>
    <property type="match status" value="1"/>
</dbReference>
<dbReference type="InterPro" id="IPR014729">
    <property type="entry name" value="Rossmann-like_a/b/a_fold"/>
</dbReference>
<keyword evidence="1 6" id="KW-0436">Ligase</keyword>
<feature type="binding site" evidence="6">
    <location>
        <begin position="50"/>
        <end position="55"/>
    </location>
    <ligand>
        <name>ATP</name>
        <dbReference type="ChEBI" id="CHEBI:30616"/>
    </ligand>
</feature>
<reference evidence="8" key="2">
    <citation type="submission" date="2020-01" db="EMBL/GenBank/DDBJ databases">
        <authorList>
            <person name="Campanaro S."/>
        </authorList>
    </citation>
    <scope>NUCLEOTIDE SEQUENCE</scope>
    <source>
        <strain evidence="8">AS01afH2WH_6</strain>
    </source>
</reference>
<evidence type="ECO:0000256" key="1">
    <source>
        <dbReference type="ARBA" id="ARBA00022598"/>
    </source>
</evidence>
<gene>
    <name evidence="6 8" type="primary">tilS</name>
    <name evidence="8" type="ORF">GXW98_04530</name>
</gene>
<accession>A0A971ICZ7</accession>
<comment type="similarity">
    <text evidence="6">Belongs to the tRNA(Ile)-lysidine synthase family.</text>
</comment>
<evidence type="ECO:0000313" key="9">
    <source>
        <dbReference type="Proteomes" id="UP000767327"/>
    </source>
</evidence>
<dbReference type="NCBIfam" id="TIGR02432">
    <property type="entry name" value="lysidine_TilS_N"/>
    <property type="match status" value="1"/>
</dbReference>
<name>A0A971ICZ7_9BIFI</name>
<keyword evidence="4 6" id="KW-0067">ATP-binding</keyword>
<reference evidence="8" key="1">
    <citation type="journal article" date="2020" name="Biotechnol. Biofuels">
        <title>New insights from the biogas microbiome by comprehensive genome-resolved metagenomics of nearly 1600 species originating from multiple anaerobic digesters.</title>
        <authorList>
            <person name="Campanaro S."/>
            <person name="Treu L."/>
            <person name="Rodriguez-R L.M."/>
            <person name="Kovalovszki A."/>
            <person name="Ziels R.M."/>
            <person name="Maus I."/>
            <person name="Zhu X."/>
            <person name="Kougias P.G."/>
            <person name="Basile A."/>
            <person name="Luo G."/>
            <person name="Schluter A."/>
            <person name="Konstantinidis K.T."/>
            <person name="Angelidaki I."/>
        </authorList>
    </citation>
    <scope>NUCLEOTIDE SEQUENCE</scope>
    <source>
        <strain evidence="8">AS01afH2WH_6</strain>
    </source>
</reference>
<comment type="domain">
    <text evidence="6">The N-terminal region contains the highly conserved SGGXDS motif, predicted to be a P-loop motif involved in ATP binding.</text>
</comment>